<evidence type="ECO:0000313" key="1">
    <source>
        <dbReference type="EnsemblMetazoa" id="GPPI022667-PA"/>
    </source>
</evidence>
<dbReference type="EMBL" id="JXJN01010171">
    <property type="status" value="NOT_ANNOTATED_CDS"/>
    <property type="molecule type" value="Genomic_DNA"/>
</dbReference>
<accession>A0A1B0B8Z8</accession>
<reference evidence="2" key="1">
    <citation type="submission" date="2015-01" db="EMBL/GenBank/DDBJ databases">
        <authorList>
            <person name="Aksoy S."/>
            <person name="Warren W."/>
            <person name="Wilson R.K."/>
        </authorList>
    </citation>
    <scope>NUCLEOTIDE SEQUENCE [LARGE SCALE GENOMIC DNA]</scope>
    <source>
        <strain evidence="2">IAEA</strain>
    </source>
</reference>
<dbReference type="Proteomes" id="UP000092460">
    <property type="component" value="Unassembled WGS sequence"/>
</dbReference>
<sequence>MIFARPSEPLCQYSIKRERETKHKDGCYQTNKRAVVLKRTEQKKAKAIATKQETKTKLQCLTEIVASNSDDYKQERHSSVTTLQSRHAKRAKHVQEFATTSLIAIQQLFNTI</sequence>
<evidence type="ECO:0000313" key="2">
    <source>
        <dbReference type="Proteomes" id="UP000092460"/>
    </source>
</evidence>
<dbReference type="EMBL" id="JXJN01010170">
    <property type="status" value="NOT_ANNOTATED_CDS"/>
    <property type="molecule type" value="Genomic_DNA"/>
</dbReference>
<dbReference type="EMBL" id="JXJN01010169">
    <property type="status" value="NOT_ANNOTATED_CDS"/>
    <property type="molecule type" value="Genomic_DNA"/>
</dbReference>
<dbReference type="EnsemblMetazoa" id="GPPI022667-RA">
    <property type="protein sequence ID" value="GPPI022667-PA"/>
    <property type="gene ID" value="GPPI022667"/>
</dbReference>
<keyword evidence="2" id="KW-1185">Reference proteome</keyword>
<organism evidence="1 2">
    <name type="scientific">Glossina palpalis gambiensis</name>
    <dbReference type="NCBI Taxonomy" id="67801"/>
    <lineage>
        <taxon>Eukaryota</taxon>
        <taxon>Metazoa</taxon>
        <taxon>Ecdysozoa</taxon>
        <taxon>Arthropoda</taxon>
        <taxon>Hexapoda</taxon>
        <taxon>Insecta</taxon>
        <taxon>Pterygota</taxon>
        <taxon>Neoptera</taxon>
        <taxon>Endopterygota</taxon>
        <taxon>Diptera</taxon>
        <taxon>Brachycera</taxon>
        <taxon>Muscomorpha</taxon>
        <taxon>Hippoboscoidea</taxon>
        <taxon>Glossinidae</taxon>
        <taxon>Glossina</taxon>
    </lineage>
</organism>
<protein>
    <submittedName>
        <fullName evidence="1">Uncharacterized protein</fullName>
    </submittedName>
</protein>
<name>A0A1B0B8Z8_9MUSC</name>
<dbReference type="AlphaFoldDB" id="A0A1B0B8Z8"/>
<proteinExistence type="predicted"/>
<dbReference type="VEuPathDB" id="VectorBase:GPPI022667"/>
<reference evidence="1" key="2">
    <citation type="submission" date="2020-05" db="UniProtKB">
        <authorList>
            <consortium name="EnsemblMetazoa"/>
        </authorList>
    </citation>
    <scope>IDENTIFICATION</scope>
    <source>
        <strain evidence="1">IAEA</strain>
    </source>
</reference>